<dbReference type="CDD" id="cd01991">
    <property type="entry name" value="Asn_synthase_B_C"/>
    <property type="match status" value="1"/>
</dbReference>
<accession>A0A9D1PS43</accession>
<evidence type="ECO:0000256" key="4">
    <source>
        <dbReference type="ARBA" id="ARBA00022741"/>
    </source>
</evidence>
<dbReference type="Gene3D" id="3.40.50.620">
    <property type="entry name" value="HUPs"/>
    <property type="match status" value="1"/>
</dbReference>
<feature type="binding site" evidence="10">
    <location>
        <position position="296"/>
    </location>
    <ligand>
        <name>ATP</name>
        <dbReference type="ChEBI" id="CHEBI:30616"/>
    </ligand>
</feature>
<dbReference type="NCBIfam" id="TIGR01536">
    <property type="entry name" value="asn_synth_AEB"/>
    <property type="match status" value="1"/>
</dbReference>
<evidence type="ECO:0000256" key="1">
    <source>
        <dbReference type="ARBA" id="ARBA00005187"/>
    </source>
</evidence>
<evidence type="ECO:0000256" key="11">
    <source>
        <dbReference type="PIRSR" id="PIRSR001589-3"/>
    </source>
</evidence>
<dbReference type="EC" id="6.3.5.4" evidence="3"/>
<dbReference type="InterPro" id="IPR051786">
    <property type="entry name" value="ASN_synthetase/amidase"/>
</dbReference>
<dbReference type="Proteomes" id="UP000824162">
    <property type="component" value="Unassembled WGS sequence"/>
</dbReference>
<feature type="binding site" evidence="10">
    <location>
        <begin position="379"/>
        <end position="380"/>
    </location>
    <ligand>
        <name>ATP</name>
        <dbReference type="ChEBI" id="CHEBI:30616"/>
    </ligand>
</feature>
<proteinExistence type="inferred from homology"/>
<dbReference type="SUPFAM" id="SSF56235">
    <property type="entry name" value="N-terminal nucleophile aminohydrolases (Ntn hydrolases)"/>
    <property type="match status" value="1"/>
</dbReference>
<dbReference type="PROSITE" id="PS51278">
    <property type="entry name" value="GATASE_TYPE_2"/>
    <property type="match status" value="1"/>
</dbReference>
<organism evidence="13 14">
    <name type="scientific">Candidatus Monoglobus merdigallinarum</name>
    <dbReference type="NCBI Taxonomy" id="2838698"/>
    <lineage>
        <taxon>Bacteria</taxon>
        <taxon>Bacillati</taxon>
        <taxon>Bacillota</taxon>
        <taxon>Clostridia</taxon>
        <taxon>Monoglobales</taxon>
        <taxon>Monoglobaceae</taxon>
        <taxon>Monoglobus</taxon>
    </lineage>
</organism>
<dbReference type="InterPro" id="IPR001962">
    <property type="entry name" value="Asn_synthase"/>
</dbReference>
<evidence type="ECO:0000256" key="3">
    <source>
        <dbReference type="ARBA" id="ARBA00012737"/>
    </source>
</evidence>
<gene>
    <name evidence="13" type="primary">asnB</name>
    <name evidence="13" type="ORF">H9900_06350</name>
</gene>
<dbReference type="CDD" id="cd00712">
    <property type="entry name" value="AsnB"/>
    <property type="match status" value="1"/>
</dbReference>
<dbReference type="Gene3D" id="3.60.20.10">
    <property type="entry name" value="Glutamine Phosphoribosylpyrophosphate, subunit 1, domain 1"/>
    <property type="match status" value="1"/>
</dbReference>
<dbReference type="GO" id="GO:0006529">
    <property type="term" value="P:asparagine biosynthetic process"/>
    <property type="evidence" value="ECO:0007669"/>
    <property type="project" value="UniProtKB-KW"/>
</dbReference>
<dbReference type="Pfam" id="PF00733">
    <property type="entry name" value="Asn_synthase"/>
    <property type="match status" value="1"/>
</dbReference>
<feature type="domain" description="Glutamine amidotransferase type-2" evidence="12">
    <location>
        <begin position="2"/>
        <end position="217"/>
    </location>
</feature>
<dbReference type="GO" id="GO:0004066">
    <property type="term" value="F:asparagine synthase (glutamine-hydrolyzing) activity"/>
    <property type="evidence" value="ECO:0007669"/>
    <property type="project" value="UniProtKB-EC"/>
</dbReference>
<dbReference type="EMBL" id="DXIJ01000137">
    <property type="protein sequence ID" value="HIV86408.1"/>
    <property type="molecule type" value="Genomic_DNA"/>
</dbReference>
<feature type="active site" description="For GATase activity" evidence="9">
    <location>
        <position position="2"/>
    </location>
</feature>
<dbReference type="InterPro" id="IPR029055">
    <property type="entry name" value="Ntn_hydrolases_N"/>
</dbReference>
<dbReference type="GO" id="GO:0005829">
    <property type="term" value="C:cytosol"/>
    <property type="evidence" value="ECO:0007669"/>
    <property type="project" value="TreeGrafter"/>
</dbReference>
<evidence type="ECO:0000256" key="6">
    <source>
        <dbReference type="ARBA" id="ARBA00022888"/>
    </source>
</evidence>
<evidence type="ECO:0000256" key="9">
    <source>
        <dbReference type="PIRSR" id="PIRSR001589-1"/>
    </source>
</evidence>
<dbReference type="InterPro" id="IPR033738">
    <property type="entry name" value="AsnB_N"/>
</dbReference>
<name>A0A9D1PS43_9FIRM</name>
<evidence type="ECO:0000259" key="12">
    <source>
        <dbReference type="PROSITE" id="PS51278"/>
    </source>
</evidence>
<evidence type="ECO:0000256" key="7">
    <source>
        <dbReference type="ARBA" id="ARBA00022962"/>
    </source>
</evidence>
<comment type="catalytic activity">
    <reaction evidence="8">
        <text>L-aspartate + L-glutamine + ATP + H2O = L-asparagine + L-glutamate + AMP + diphosphate + H(+)</text>
        <dbReference type="Rhea" id="RHEA:12228"/>
        <dbReference type="ChEBI" id="CHEBI:15377"/>
        <dbReference type="ChEBI" id="CHEBI:15378"/>
        <dbReference type="ChEBI" id="CHEBI:29985"/>
        <dbReference type="ChEBI" id="CHEBI:29991"/>
        <dbReference type="ChEBI" id="CHEBI:30616"/>
        <dbReference type="ChEBI" id="CHEBI:33019"/>
        <dbReference type="ChEBI" id="CHEBI:58048"/>
        <dbReference type="ChEBI" id="CHEBI:58359"/>
        <dbReference type="ChEBI" id="CHEBI:456215"/>
        <dbReference type="EC" id="6.3.5.4"/>
    </reaction>
</comment>
<evidence type="ECO:0000313" key="13">
    <source>
        <dbReference type="EMBL" id="HIV86408.1"/>
    </source>
</evidence>
<reference evidence="13" key="1">
    <citation type="journal article" date="2021" name="PeerJ">
        <title>Extensive microbial diversity within the chicken gut microbiome revealed by metagenomics and culture.</title>
        <authorList>
            <person name="Gilroy R."/>
            <person name="Ravi A."/>
            <person name="Getino M."/>
            <person name="Pursley I."/>
            <person name="Horton D.L."/>
            <person name="Alikhan N.F."/>
            <person name="Baker D."/>
            <person name="Gharbi K."/>
            <person name="Hall N."/>
            <person name="Watson M."/>
            <person name="Adriaenssens E.M."/>
            <person name="Foster-Nyarko E."/>
            <person name="Jarju S."/>
            <person name="Secka A."/>
            <person name="Antonio M."/>
            <person name="Oren A."/>
            <person name="Chaudhuri R.R."/>
            <person name="La Ragione R."/>
            <person name="Hildebrand F."/>
            <person name="Pallen M.J."/>
        </authorList>
    </citation>
    <scope>NUCLEOTIDE SEQUENCE</scope>
    <source>
        <strain evidence="13">5790</strain>
    </source>
</reference>
<keyword evidence="4 10" id="KW-0547">Nucleotide-binding</keyword>
<evidence type="ECO:0000256" key="10">
    <source>
        <dbReference type="PIRSR" id="PIRSR001589-2"/>
    </source>
</evidence>
<evidence type="ECO:0000256" key="2">
    <source>
        <dbReference type="ARBA" id="ARBA00005752"/>
    </source>
</evidence>
<comment type="similarity">
    <text evidence="2">Belongs to the asparagine synthetase family.</text>
</comment>
<comment type="caution">
    <text evidence="13">The sequence shown here is derived from an EMBL/GenBank/DDBJ whole genome shotgun (WGS) entry which is preliminary data.</text>
</comment>
<evidence type="ECO:0000256" key="5">
    <source>
        <dbReference type="ARBA" id="ARBA00022840"/>
    </source>
</evidence>
<keyword evidence="13" id="KW-0436">Ligase</keyword>
<feature type="site" description="Important for beta-aspartyl-AMP intermediate formation" evidence="11">
    <location>
        <position position="381"/>
    </location>
</feature>
<keyword evidence="9" id="KW-0028">Amino-acid biosynthesis</keyword>
<reference evidence="13" key="2">
    <citation type="submission" date="2021-04" db="EMBL/GenBank/DDBJ databases">
        <authorList>
            <person name="Gilroy R."/>
        </authorList>
    </citation>
    <scope>NUCLEOTIDE SEQUENCE</scope>
    <source>
        <strain evidence="13">5790</strain>
    </source>
</reference>
<dbReference type="SUPFAM" id="SSF52402">
    <property type="entry name" value="Adenine nucleotide alpha hydrolases-like"/>
    <property type="match status" value="1"/>
</dbReference>
<protein>
    <recommendedName>
        <fullName evidence="3">asparagine synthase (glutamine-hydrolyzing)</fullName>
        <ecNumber evidence="3">6.3.5.4</ecNumber>
    </recommendedName>
</protein>
<feature type="binding site" evidence="10">
    <location>
        <position position="103"/>
    </location>
    <ligand>
        <name>L-glutamine</name>
        <dbReference type="ChEBI" id="CHEBI:58359"/>
    </ligand>
</feature>
<dbReference type="InterPro" id="IPR017932">
    <property type="entry name" value="GATase_2_dom"/>
</dbReference>
<evidence type="ECO:0000313" key="14">
    <source>
        <dbReference type="Proteomes" id="UP000824162"/>
    </source>
</evidence>
<dbReference type="InterPro" id="IPR006426">
    <property type="entry name" value="Asn_synth_AEB"/>
</dbReference>
<dbReference type="PANTHER" id="PTHR43284">
    <property type="entry name" value="ASPARAGINE SYNTHETASE (GLUTAMINE-HYDROLYZING)"/>
    <property type="match status" value="1"/>
</dbReference>
<keyword evidence="7 9" id="KW-0315">Glutamine amidotransferase</keyword>
<comment type="pathway">
    <text evidence="1">Amino-acid biosynthesis; L-asparagine biosynthesis; L-asparagine from L-aspartate (L-Gln route): step 1/1.</text>
</comment>
<dbReference type="InterPro" id="IPR014729">
    <property type="entry name" value="Rossmann-like_a/b/a_fold"/>
</dbReference>
<dbReference type="Pfam" id="PF13537">
    <property type="entry name" value="GATase_7"/>
    <property type="match status" value="1"/>
</dbReference>
<sequence>MCGITGFVNYKKRFSESDRETLFQMAETLNRRGPDEKGEYVSDSIGMAHRRLTVIDPENGSQPMTKLIGGNTYTICYNGELYNTDELKDTLKLLGYEFCGHSDTEVLLTSYIAWGTDCVQKLNGIFSFAIFDKLTEQVFFARDGGGVKPFFYSLKNDTFIFGSEIKALLAHPSVQPAVDKFGISEIFLIGPGKTPGTTAFRDIKELKPGHCGLFSNEHGLKIRRFWSLAAREHTDSLSDTIYTVRSLLLDAINRQLVSDVPLCTFLSGGLDSSIISYAAAEEFRKSGRGRLTTYSVNYTDNDKYFQKSFYQPTDDKYYIDLMSGFINSNHKEVVLDNDMVGDALIESVRARDLPGMADIESSLLLLCREVKKTHTVVLSGECADEIFGGYPWFTNKEMLSRADFPWSGNTKIKAGLIRGDYLKLDPEDYVYQRYISTVNAAPKTGFETPEDSRIKEITMLNISWFMQTLLSRKDHSSMYSGLEVRVPFCDLRLMEYVYNIPWSIKSYAGREKGLLRKTFEGILPDEIISRKKSPYPKSHNPIYTKNVENKISAILSDKNSPVLEIVRYDKLSELLETKAGMFSKPWYGQLMNYPQILAYIYMIDVWLKEYAVDIV</sequence>
<keyword evidence="6 9" id="KW-0061">Asparagine biosynthesis</keyword>
<evidence type="ECO:0000256" key="8">
    <source>
        <dbReference type="ARBA" id="ARBA00048741"/>
    </source>
</evidence>
<dbReference type="AlphaFoldDB" id="A0A9D1PS43"/>
<keyword evidence="5 10" id="KW-0067">ATP-binding</keyword>
<dbReference type="PIRSF" id="PIRSF001589">
    <property type="entry name" value="Asn_synthetase_glu-h"/>
    <property type="match status" value="1"/>
</dbReference>
<dbReference type="GO" id="GO:0005524">
    <property type="term" value="F:ATP binding"/>
    <property type="evidence" value="ECO:0007669"/>
    <property type="project" value="UniProtKB-KW"/>
</dbReference>
<dbReference type="PANTHER" id="PTHR43284:SF1">
    <property type="entry name" value="ASPARAGINE SYNTHETASE"/>
    <property type="match status" value="1"/>
</dbReference>